<evidence type="ECO:0000313" key="4">
    <source>
        <dbReference type="Proteomes" id="UP001500420"/>
    </source>
</evidence>
<protein>
    <submittedName>
        <fullName evidence="3">DUF368 domain-containing protein</fullName>
    </submittedName>
</protein>
<dbReference type="Proteomes" id="UP001500420">
    <property type="component" value="Unassembled WGS sequence"/>
</dbReference>
<feature type="transmembrane region" description="Helical" evidence="2">
    <location>
        <begin position="134"/>
        <end position="154"/>
    </location>
</feature>
<evidence type="ECO:0000256" key="1">
    <source>
        <dbReference type="SAM" id="MobiDB-lite"/>
    </source>
</evidence>
<keyword evidence="2" id="KW-0472">Membrane</keyword>
<keyword evidence="2" id="KW-0812">Transmembrane</keyword>
<evidence type="ECO:0000256" key="2">
    <source>
        <dbReference type="SAM" id="Phobius"/>
    </source>
</evidence>
<dbReference type="AlphaFoldDB" id="A0AAV3TDB5"/>
<feature type="transmembrane region" description="Helical" evidence="2">
    <location>
        <begin position="295"/>
        <end position="319"/>
    </location>
</feature>
<comment type="caution">
    <text evidence="3">The sequence shown here is derived from an EMBL/GenBank/DDBJ whole genome shotgun (WGS) entry which is preliminary data.</text>
</comment>
<dbReference type="RefSeq" id="WP_343774884.1">
    <property type="nucleotide sequence ID" value="NZ_BAAADV010000007.1"/>
</dbReference>
<feature type="transmembrane region" description="Helical" evidence="2">
    <location>
        <begin position="218"/>
        <end position="240"/>
    </location>
</feature>
<keyword evidence="2" id="KW-1133">Transmembrane helix</keyword>
<name>A0AAV3TDB5_9EURY</name>
<keyword evidence="4" id="KW-1185">Reference proteome</keyword>
<evidence type="ECO:0000313" key="3">
    <source>
        <dbReference type="EMBL" id="GAA0679551.1"/>
    </source>
</evidence>
<reference evidence="3 4" key="1">
    <citation type="journal article" date="2019" name="Int. J. Syst. Evol. Microbiol.">
        <title>The Global Catalogue of Microorganisms (GCM) 10K type strain sequencing project: providing services to taxonomists for standard genome sequencing and annotation.</title>
        <authorList>
            <consortium name="The Broad Institute Genomics Platform"/>
            <consortium name="The Broad Institute Genome Sequencing Center for Infectious Disease"/>
            <person name="Wu L."/>
            <person name="Ma J."/>
        </authorList>
    </citation>
    <scope>NUCLEOTIDE SEQUENCE [LARGE SCALE GENOMIC DNA]</scope>
    <source>
        <strain evidence="3 4">JCM 16328</strain>
    </source>
</reference>
<feature type="transmembrane region" description="Helical" evidence="2">
    <location>
        <begin position="252"/>
        <end position="275"/>
    </location>
</feature>
<feature type="region of interest" description="Disordered" evidence="1">
    <location>
        <begin position="329"/>
        <end position="356"/>
    </location>
</feature>
<feature type="transmembrane region" description="Helical" evidence="2">
    <location>
        <begin position="102"/>
        <end position="122"/>
    </location>
</feature>
<feature type="transmembrane region" description="Helical" evidence="2">
    <location>
        <begin position="74"/>
        <end position="96"/>
    </location>
</feature>
<feature type="transmembrane region" description="Helical" evidence="2">
    <location>
        <begin position="160"/>
        <end position="186"/>
    </location>
</feature>
<feature type="transmembrane region" description="Helical" evidence="2">
    <location>
        <begin position="193"/>
        <end position="212"/>
    </location>
</feature>
<gene>
    <name evidence="3" type="ORF">GCM10009020_30140</name>
</gene>
<organism evidence="3 4">
    <name type="scientific">Natronoarchaeum mannanilyticum</name>
    <dbReference type="NCBI Taxonomy" id="926360"/>
    <lineage>
        <taxon>Archaea</taxon>
        <taxon>Methanobacteriati</taxon>
        <taxon>Methanobacteriota</taxon>
        <taxon>Stenosarchaea group</taxon>
        <taxon>Halobacteria</taxon>
        <taxon>Halobacteriales</taxon>
        <taxon>Natronoarchaeaceae</taxon>
    </lineage>
</organism>
<dbReference type="InterPro" id="IPR007163">
    <property type="entry name" value="VCA0040-like"/>
</dbReference>
<dbReference type="PANTHER" id="PTHR37308:SF1">
    <property type="entry name" value="POLYPRENYL-PHOSPHATE TRANSPORTER"/>
    <property type="match status" value="1"/>
</dbReference>
<dbReference type="PANTHER" id="PTHR37308">
    <property type="entry name" value="INTEGRAL MEMBRANE PROTEIN"/>
    <property type="match status" value="1"/>
</dbReference>
<dbReference type="Pfam" id="PF04018">
    <property type="entry name" value="VCA0040-like"/>
    <property type="match status" value="1"/>
</dbReference>
<sequence>MRRWISVYLKGIFMGTADTVPGVSGGTIALITGIYERLVTAITNVDPRLAKHALRPHDADARAELADGLRRMDIGFLLALGGGIATAIVAVSQVVGTLAESYPGLLAAFFVGLIGASAIVLGRQVSLEDPRTKLVAAVGVALAGSMVFLGDGAAPHALPLIFLSGMIAVSATILPGVSGAFFLLVLGQYYYMLDALTTFLGDLVGLASGGSVDAVVDSGVVVVTFLTGAAVGVLSIAHAVKWALEHHRERTLAFLVALMVGGVLVPLRNATVELADASAGPLAARIAAVGIPESIAASALAGGAAALTAVAGAVAVLALDRYTDDLEYADGDDAQSDGAAGSRSGRSSPVDAASEE</sequence>
<feature type="compositionally biased region" description="Low complexity" evidence="1">
    <location>
        <begin position="336"/>
        <end position="348"/>
    </location>
</feature>
<accession>A0AAV3TDB5</accession>
<dbReference type="EMBL" id="BAAADV010000007">
    <property type="protein sequence ID" value="GAA0679551.1"/>
    <property type="molecule type" value="Genomic_DNA"/>
</dbReference>
<proteinExistence type="predicted"/>